<reference evidence="2" key="1">
    <citation type="submission" date="2020-12" db="EMBL/GenBank/DDBJ databases">
        <title>Desulfobium dissulfuricans gen. nov., sp. nov., a novel mesophilic, sulfate-reducing bacterium isolated from a deep-sea hydrothermal vent.</title>
        <authorList>
            <person name="Hashimoto Y."/>
            <person name="Tame A."/>
            <person name="Sawayama S."/>
            <person name="Miyazaki J."/>
            <person name="Takai K."/>
            <person name="Nakagawa S."/>
        </authorList>
    </citation>
    <scope>NUCLEOTIDE SEQUENCE</scope>
    <source>
        <strain evidence="2">GF1</strain>
    </source>
</reference>
<dbReference type="InterPro" id="IPR015867">
    <property type="entry name" value="N-reg_PII/ATP_PRibTrfase_C"/>
</dbReference>
<dbReference type="Proteomes" id="UP001063350">
    <property type="component" value="Chromosome"/>
</dbReference>
<evidence type="ECO:0000313" key="2">
    <source>
        <dbReference type="EMBL" id="BCO09098.1"/>
    </source>
</evidence>
<accession>A0A915U052</accession>
<dbReference type="InterPro" id="IPR004323">
    <property type="entry name" value="Ion_tolerance_CutA"/>
</dbReference>
<evidence type="ECO:0000256" key="1">
    <source>
        <dbReference type="ARBA" id="ARBA00010169"/>
    </source>
</evidence>
<dbReference type="PANTHER" id="PTHR23419:SF8">
    <property type="entry name" value="FI09726P"/>
    <property type="match status" value="1"/>
</dbReference>
<comment type="similarity">
    <text evidence="1">Belongs to the CutA family.</text>
</comment>
<dbReference type="Gene3D" id="3.30.70.120">
    <property type="match status" value="1"/>
</dbReference>
<dbReference type="Pfam" id="PF03091">
    <property type="entry name" value="CutA1"/>
    <property type="match status" value="1"/>
</dbReference>
<evidence type="ECO:0000313" key="3">
    <source>
        <dbReference type="Proteomes" id="UP001063350"/>
    </source>
</evidence>
<dbReference type="KEGG" id="ddu:GF1_14740"/>
<dbReference type="InterPro" id="IPR011322">
    <property type="entry name" value="N-reg_PII-like_a/b"/>
</dbReference>
<dbReference type="EMBL" id="AP024233">
    <property type="protein sequence ID" value="BCO09098.1"/>
    <property type="molecule type" value="Genomic_DNA"/>
</dbReference>
<dbReference type="SUPFAM" id="SSF54913">
    <property type="entry name" value="GlnB-like"/>
    <property type="match status" value="1"/>
</dbReference>
<dbReference type="GO" id="GO:0005507">
    <property type="term" value="F:copper ion binding"/>
    <property type="evidence" value="ECO:0007669"/>
    <property type="project" value="TreeGrafter"/>
</dbReference>
<dbReference type="AlphaFoldDB" id="A0A915U052"/>
<name>A0A915U052_9BACT</name>
<proteinExistence type="inferred from homology"/>
<gene>
    <name evidence="2" type="primary">cutA</name>
    <name evidence="2" type="ORF">GF1_14740</name>
</gene>
<protein>
    <submittedName>
        <fullName evidence="2">Divalent-cation tolerance protein CutA</fullName>
    </submittedName>
</protein>
<keyword evidence="3" id="KW-1185">Reference proteome</keyword>
<dbReference type="PANTHER" id="PTHR23419">
    <property type="entry name" value="DIVALENT CATION TOLERANCE CUTA-RELATED"/>
    <property type="match status" value="1"/>
</dbReference>
<sequence length="116" mass="13277">MCGGVIMNKYIQVVTTFEKYEEAKKVAEQLVAARLTACVQIVPNCHSVYRWQGKVESAHEIVCTMKSRLDLFPRLCEAITSMHSYEVPEIVATEIIDASPEYLNWLDRELLPQQDD</sequence>
<dbReference type="GO" id="GO:0010038">
    <property type="term" value="P:response to metal ion"/>
    <property type="evidence" value="ECO:0007669"/>
    <property type="project" value="InterPro"/>
</dbReference>
<organism evidence="2 3">
    <name type="scientific">Desulfolithobacter dissulfuricans</name>
    <dbReference type="NCBI Taxonomy" id="2795293"/>
    <lineage>
        <taxon>Bacteria</taxon>
        <taxon>Pseudomonadati</taxon>
        <taxon>Thermodesulfobacteriota</taxon>
        <taxon>Desulfobulbia</taxon>
        <taxon>Desulfobulbales</taxon>
        <taxon>Desulfobulbaceae</taxon>
        <taxon>Desulfolithobacter</taxon>
    </lineage>
</organism>